<dbReference type="PATRIC" id="fig|749927.5.peg.4908"/>
<sequence length="61" mass="6160">MDSTAVLEGWLSGSESVHGLANPAGPLYVGGNAAEAALVDPTDMLYAFCSSPTGSHGSWCC</sequence>
<evidence type="ECO:0000313" key="2">
    <source>
        <dbReference type="Proteomes" id="UP000000328"/>
    </source>
</evidence>
<dbReference type="OrthoDB" id="5525871at2"/>
<proteinExistence type="predicted"/>
<dbReference type="HOGENOM" id="CLU_204690_1_0_11"/>
<accession>A0A0H3D871</accession>
<name>A0A0H3D871_AMYMU</name>
<dbReference type="EMBL" id="CP002000">
    <property type="protein sequence ID" value="ADJ46512.1"/>
    <property type="molecule type" value="Genomic_DNA"/>
</dbReference>
<gene>
    <name evidence="1" type="ordered locus">AMED_4746</name>
</gene>
<protein>
    <submittedName>
        <fullName evidence="1">Uncharacterized protein</fullName>
    </submittedName>
</protein>
<reference evidence="1 2" key="1">
    <citation type="journal article" date="2010" name="Cell Res.">
        <title>Complete genome sequence of the rifamycin SV-producing Amycolatopsis mediterranei U32 revealed its genetic characteristics in phylogeny and metabolism.</title>
        <authorList>
            <person name="Zhao W."/>
            <person name="Zhong Y."/>
            <person name="Yuan H."/>
            <person name="Wang J."/>
            <person name="Zheng H."/>
            <person name="Wang Y."/>
            <person name="Cen X."/>
            <person name="Xu F."/>
            <person name="Bai J."/>
            <person name="Han X."/>
            <person name="Lu G."/>
            <person name="Zhu Y."/>
            <person name="Shao Z."/>
            <person name="Yan H."/>
            <person name="Li C."/>
            <person name="Peng N."/>
            <person name="Zhang Z."/>
            <person name="Zhang Y."/>
            <person name="Lin W."/>
            <person name="Fan Y."/>
            <person name="Qin Z."/>
            <person name="Hu Y."/>
            <person name="Zhu B."/>
            <person name="Wang S."/>
            <person name="Ding X."/>
            <person name="Zhao G.P."/>
        </authorList>
    </citation>
    <scope>NUCLEOTIDE SEQUENCE [LARGE SCALE GENOMIC DNA]</scope>
    <source>
        <strain evidence="2">U-32</strain>
    </source>
</reference>
<dbReference type="eggNOG" id="ENOG502ZD8I">
    <property type="taxonomic scope" value="Bacteria"/>
</dbReference>
<dbReference type="AlphaFoldDB" id="A0A0H3D871"/>
<dbReference type="InterPro" id="IPR046197">
    <property type="entry name" value="DUF6229"/>
</dbReference>
<organism evidence="1 2">
    <name type="scientific">Amycolatopsis mediterranei (strain U-32)</name>
    <dbReference type="NCBI Taxonomy" id="749927"/>
    <lineage>
        <taxon>Bacteria</taxon>
        <taxon>Bacillati</taxon>
        <taxon>Actinomycetota</taxon>
        <taxon>Actinomycetes</taxon>
        <taxon>Pseudonocardiales</taxon>
        <taxon>Pseudonocardiaceae</taxon>
        <taxon>Amycolatopsis</taxon>
    </lineage>
</organism>
<evidence type="ECO:0000313" key="1">
    <source>
        <dbReference type="EMBL" id="ADJ46512.1"/>
    </source>
</evidence>
<dbReference type="KEGG" id="amd:AMED_4746"/>
<dbReference type="Pfam" id="PF19740">
    <property type="entry name" value="DUF6229"/>
    <property type="match status" value="1"/>
</dbReference>
<dbReference type="Proteomes" id="UP000000328">
    <property type="component" value="Chromosome"/>
</dbReference>